<evidence type="ECO:0000313" key="6">
    <source>
        <dbReference type="EMBL" id="KAG5670321.1"/>
    </source>
</evidence>
<feature type="transmembrane region" description="Helical" evidence="5">
    <location>
        <begin position="117"/>
        <end position="136"/>
    </location>
</feature>
<dbReference type="InterPro" id="IPR036259">
    <property type="entry name" value="MFS_trans_sf"/>
</dbReference>
<dbReference type="InterPro" id="IPR005828">
    <property type="entry name" value="MFS_sugar_transport-like"/>
</dbReference>
<dbReference type="Pfam" id="PF00083">
    <property type="entry name" value="Sugar_tr"/>
    <property type="match status" value="1"/>
</dbReference>
<feature type="transmembrane region" description="Helical" evidence="5">
    <location>
        <begin position="148"/>
        <end position="171"/>
    </location>
</feature>
<feature type="transmembrane region" description="Helical" evidence="5">
    <location>
        <begin position="183"/>
        <end position="205"/>
    </location>
</feature>
<keyword evidence="2 5" id="KW-0812">Transmembrane</keyword>
<evidence type="ECO:0000256" key="3">
    <source>
        <dbReference type="ARBA" id="ARBA00022989"/>
    </source>
</evidence>
<dbReference type="PANTHER" id="PTHR48021">
    <property type="match status" value="1"/>
</dbReference>
<dbReference type="GO" id="GO:0016020">
    <property type="term" value="C:membrane"/>
    <property type="evidence" value="ECO:0007669"/>
    <property type="project" value="UniProtKB-SubCell"/>
</dbReference>
<dbReference type="SUPFAM" id="SSF103473">
    <property type="entry name" value="MFS general substrate transporter"/>
    <property type="match status" value="1"/>
</dbReference>
<keyword evidence="4 5" id="KW-0472">Membrane</keyword>
<gene>
    <name evidence="6" type="ORF">PVAND_000597</name>
</gene>
<dbReference type="EMBL" id="JADBJN010000003">
    <property type="protein sequence ID" value="KAG5670321.1"/>
    <property type="molecule type" value="Genomic_DNA"/>
</dbReference>
<evidence type="ECO:0000256" key="2">
    <source>
        <dbReference type="ARBA" id="ARBA00022692"/>
    </source>
</evidence>
<name>A0A9J6BKA5_POLVA</name>
<sequence>MPSLNLSIASLICSLIYFIICCFLPESPCYKYYCDISRKQQCHNDDDMEKDVKLCHLWNEEDLEQKSITNLFAELRKLNLSSLIGLILIEQFIGGISILFYIKYFAQLTGGTISAEWISKTVGLTLVASIPIAKLTKFSMICSSKKQMIISSIIIIVCMLTLAILCIAEGISGYKIDHSARSFLPLPIFAIVTFFYVAGISRNLWLSVQDVFSSFSLQLQMRAVFTATSWLIIFAITKVLPQLLYLVGVGYFYAYNVIFMIISLIYLNKIVPSTFSCEEDKVLPITNSLSASSCESQAHSSKSSSDEIREI</sequence>
<dbReference type="Proteomes" id="UP001107558">
    <property type="component" value="Chromosome 3"/>
</dbReference>
<dbReference type="AlphaFoldDB" id="A0A9J6BKA5"/>
<accession>A0A9J6BKA5</accession>
<evidence type="ECO:0000256" key="1">
    <source>
        <dbReference type="ARBA" id="ARBA00004370"/>
    </source>
</evidence>
<dbReference type="GO" id="GO:0022857">
    <property type="term" value="F:transmembrane transporter activity"/>
    <property type="evidence" value="ECO:0007669"/>
    <property type="project" value="InterPro"/>
</dbReference>
<evidence type="ECO:0008006" key="8">
    <source>
        <dbReference type="Google" id="ProtNLM"/>
    </source>
</evidence>
<dbReference type="Gene3D" id="1.20.1250.20">
    <property type="entry name" value="MFS general substrate transporter like domains"/>
    <property type="match status" value="1"/>
</dbReference>
<organism evidence="6 7">
    <name type="scientific">Polypedilum vanderplanki</name>
    <name type="common">Sleeping chironomid midge</name>
    <dbReference type="NCBI Taxonomy" id="319348"/>
    <lineage>
        <taxon>Eukaryota</taxon>
        <taxon>Metazoa</taxon>
        <taxon>Ecdysozoa</taxon>
        <taxon>Arthropoda</taxon>
        <taxon>Hexapoda</taxon>
        <taxon>Insecta</taxon>
        <taxon>Pterygota</taxon>
        <taxon>Neoptera</taxon>
        <taxon>Endopterygota</taxon>
        <taxon>Diptera</taxon>
        <taxon>Nematocera</taxon>
        <taxon>Chironomoidea</taxon>
        <taxon>Chironomidae</taxon>
        <taxon>Chironominae</taxon>
        <taxon>Polypedilum</taxon>
        <taxon>Polypedilum</taxon>
    </lineage>
</organism>
<feature type="transmembrane region" description="Helical" evidence="5">
    <location>
        <begin position="217"/>
        <end position="237"/>
    </location>
</feature>
<evidence type="ECO:0000313" key="7">
    <source>
        <dbReference type="Proteomes" id="UP001107558"/>
    </source>
</evidence>
<feature type="transmembrane region" description="Helical" evidence="5">
    <location>
        <begin position="243"/>
        <end position="267"/>
    </location>
</feature>
<evidence type="ECO:0000256" key="4">
    <source>
        <dbReference type="ARBA" id="ARBA00023136"/>
    </source>
</evidence>
<keyword evidence="7" id="KW-1185">Reference proteome</keyword>
<dbReference type="OrthoDB" id="6339427at2759"/>
<evidence type="ECO:0000256" key="5">
    <source>
        <dbReference type="SAM" id="Phobius"/>
    </source>
</evidence>
<comment type="caution">
    <text evidence="6">The sequence shown here is derived from an EMBL/GenBank/DDBJ whole genome shotgun (WGS) entry which is preliminary data.</text>
</comment>
<keyword evidence="3 5" id="KW-1133">Transmembrane helix</keyword>
<dbReference type="InterPro" id="IPR050549">
    <property type="entry name" value="MFS_Trehalose_Transporter"/>
</dbReference>
<reference evidence="6" key="1">
    <citation type="submission" date="2021-03" db="EMBL/GenBank/DDBJ databases">
        <title>Chromosome level genome of the anhydrobiotic midge Polypedilum vanderplanki.</title>
        <authorList>
            <person name="Yoshida Y."/>
            <person name="Kikawada T."/>
            <person name="Gusev O."/>
        </authorList>
    </citation>
    <scope>NUCLEOTIDE SEQUENCE</scope>
    <source>
        <strain evidence="6">NIAS01</strain>
        <tissue evidence="6">Whole body or cell culture</tissue>
    </source>
</reference>
<protein>
    <recommendedName>
        <fullName evidence="8">Sugar transporter</fullName>
    </recommendedName>
</protein>
<proteinExistence type="predicted"/>
<feature type="transmembrane region" description="Helical" evidence="5">
    <location>
        <begin position="83"/>
        <end position="105"/>
    </location>
</feature>
<dbReference type="PANTHER" id="PTHR48021:SF96">
    <property type="entry name" value="FACILITATED TREHALOSE TRANSPORTER TRET1-1-RELATED"/>
    <property type="match status" value="1"/>
</dbReference>
<comment type="subcellular location">
    <subcellularLocation>
        <location evidence="1">Membrane</location>
    </subcellularLocation>
</comment>
<feature type="transmembrane region" description="Helical" evidence="5">
    <location>
        <begin position="6"/>
        <end position="24"/>
    </location>
</feature>